<feature type="domain" description="Acyltransferase 3" evidence="2">
    <location>
        <begin position="5"/>
        <end position="320"/>
    </location>
</feature>
<keyword evidence="3" id="KW-0808">Transferase</keyword>
<feature type="transmembrane region" description="Helical" evidence="1">
    <location>
        <begin position="308"/>
        <end position="328"/>
    </location>
</feature>
<keyword evidence="1" id="KW-1133">Transmembrane helix</keyword>
<protein>
    <submittedName>
        <fullName evidence="3">Acyltransferase</fullName>
    </submittedName>
</protein>
<reference evidence="4" key="1">
    <citation type="submission" date="2018-05" db="EMBL/GenBank/DDBJ databases">
        <title>Algibacter marinivivus sp. nov., isolated from sample around a algae.</title>
        <authorList>
            <person name="Lu D."/>
        </authorList>
    </citation>
    <scope>NUCLEOTIDE SEQUENCE [LARGE SCALE GENOMIC DNA]</scope>
    <source>
        <strain evidence="4">ZY111</strain>
    </source>
</reference>
<feature type="transmembrane region" description="Helical" evidence="1">
    <location>
        <begin position="175"/>
        <end position="193"/>
    </location>
</feature>
<dbReference type="RefSeq" id="WP_109353160.1">
    <property type="nucleotide sequence ID" value="NZ_QFRI01000002.1"/>
</dbReference>
<feature type="transmembrane region" description="Helical" evidence="1">
    <location>
        <begin position="83"/>
        <end position="102"/>
    </location>
</feature>
<keyword evidence="1" id="KW-0812">Transmembrane</keyword>
<feature type="transmembrane region" description="Helical" evidence="1">
    <location>
        <begin position="44"/>
        <end position="63"/>
    </location>
</feature>
<comment type="caution">
    <text evidence="3">The sequence shown here is derived from an EMBL/GenBank/DDBJ whole genome shotgun (WGS) entry which is preliminary data.</text>
</comment>
<evidence type="ECO:0000259" key="2">
    <source>
        <dbReference type="Pfam" id="PF01757"/>
    </source>
</evidence>
<sequence length="348" mass="40454">MNKNNNFDFLRFLFALLVVISHSYPLSGNDESSQWIYQVTQGQIVLARIGLSGFFVISGFFIYRSLQRSESLFSYFKKRFLRIFPGLFVVLLLSVLLIPFVYEGQFPLTKNESYFTYLPNNLLLYNFQGVVNGVFNANPYHAINGSLWTIRYEFSLYIALSLLYFFRKSKKVQKGLLSLCFLGLIILNNFFLTRFSGSSIFGMLGFEILDLGTFFVGGSLLATFNFEKIKNKWILFIAFLALLISIYFQFYNAIKHVILPVIILLLGFATLPFFNNFGKIGDMSYGIYIYSFPVQQALVYYYKLDVYQLMFFSIIISITLGYLSWHLIEKKALAYKNKPIFNVKYFNK</sequence>
<dbReference type="InterPro" id="IPR002656">
    <property type="entry name" value="Acyl_transf_3_dom"/>
</dbReference>
<evidence type="ECO:0000313" key="4">
    <source>
        <dbReference type="Proteomes" id="UP000245375"/>
    </source>
</evidence>
<keyword evidence="3" id="KW-0012">Acyltransferase</keyword>
<dbReference type="Proteomes" id="UP000245375">
    <property type="component" value="Unassembled WGS sequence"/>
</dbReference>
<feature type="transmembrane region" description="Helical" evidence="1">
    <location>
        <begin position="257"/>
        <end position="278"/>
    </location>
</feature>
<keyword evidence="4" id="KW-1185">Reference proteome</keyword>
<gene>
    <name evidence="3" type="ORF">DIS18_11285</name>
</gene>
<dbReference type="InterPro" id="IPR050879">
    <property type="entry name" value="Acyltransferase_3"/>
</dbReference>
<feature type="transmembrane region" description="Helical" evidence="1">
    <location>
        <begin position="285"/>
        <end position="302"/>
    </location>
</feature>
<organism evidence="3 4">
    <name type="scientific">Algibacter marinivivus</name>
    <dbReference type="NCBI Taxonomy" id="2100723"/>
    <lineage>
        <taxon>Bacteria</taxon>
        <taxon>Pseudomonadati</taxon>
        <taxon>Bacteroidota</taxon>
        <taxon>Flavobacteriia</taxon>
        <taxon>Flavobacteriales</taxon>
        <taxon>Flavobacteriaceae</taxon>
        <taxon>Algibacter</taxon>
    </lineage>
</organism>
<feature type="transmembrane region" description="Helical" evidence="1">
    <location>
        <begin position="148"/>
        <end position="166"/>
    </location>
</feature>
<dbReference type="EMBL" id="QFRI01000002">
    <property type="protein sequence ID" value="PWH82805.1"/>
    <property type="molecule type" value="Genomic_DNA"/>
</dbReference>
<accession>A0A2U2X4U6</accession>
<dbReference type="PANTHER" id="PTHR23028">
    <property type="entry name" value="ACETYLTRANSFERASE"/>
    <property type="match status" value="1"/>
</dbReference>
<name>A0A2U2X4U6_9FLAO</name>
<dbReference type="GO" id="GO:0016747">
    <property type="term" value="F:acyltransferase activity, transferring groups other than amino-acyl groups"/>
    <property type="evidence" value="ECO:0007669"/>
    <property type="project" value="InterPro"/>
</dbReference>
<dbReference type="Pfam" id="PF01757">
    <property type="entry name" value="Acyl_transf_3"/>
    <property type="match status" value="1"/>
</dbReference>
<dbReference type="OrthoDB" id="9796461at2"/>
<keyword evidence="1" id="KW-0472">Membrane</keyword>
<evidence type="ECO:0000313" key="3">
    <source>
        <dbReference type="EMBL" id="PWH82805.1"/>
    </source>
</evidence>
<evidence type="ECO:0000256" key="1">
    <source>
        <dbReference type="SAM" id="Phobius"/>
    </source>
</evidence>
<feature type="transmembrane region" description="Helical" evidence="1">
    <location>
        <begin position="199"/>
        <end position="221"/>
    </location>
</feature>
<proteinExistence type="predicted"/>
<feature type="transmembrane region" description="Helical" evidence="1">
    <location>
        <begin position="233"/>
        <end position="251"/>
    </location>
</feature>
<dbReference type="AlphaFoldDB" id="A0A2U2X4U6"/>
<reference evidence="3 4" key="2">
    <citation type="submission" date="2018-05" db="EMBL/GenBank/DDBJ databases">
        <title>Algibacter marinivivus sp. nov., isolated from sample around a algae.</title>
        <authorList>
            <person name="Zhong X."/>
        </authorList>
    </citation>
    <scope>NUCLEOTIDE SEQUENCE [LARGE SCALE GENOMIC DNA]</scope>
    <source>
        <strain evidence="3 4">ZY111</strain>
    </source>
</reference>